<organism evidence="7 8">
    <name type="scientific">Sphingobium baderi</name>
    <dbReference type="NCBI Taxonomy" id="1332080"/>
    <lineage>
        <taxon>Bacteria</taxon>
        <taxon>Pseudomonadati</taxon>
        <taxon>Pseudomonadota</taxon>
        <taxon>Alphaproteobacteria</taxon>
        <taxon>Sphingomonadales</taxon>
        <taxon>Sphingomonadaceae</taxon>
        <taxon>Sphingobium</taxon>
    </lineage>
</organism>
<evidence type="ECO:0000256" key="2">
    <source>
        <dbReference type="ARBA" id="ARBA00007758"/>
    </source>
</evidence>
<dbReference type="GO" id="GO:0015036">
    <property type="term" value="F:disulfide oxidoreductase activity"/>
    <property type="evidence" value="ECO:0007669"/>
    <property type="project" value="InterPro"/>
</dbReference>
<keyword evidence="8" id="KW-1185">Reference proteome</keyword>
<evidence type="ECO:0000259" key="6">
    <source>
        <dbReference type="PROSITE" id="PS51352"/>
    </source>
</evidence>
<comment type="subcellular location">
    <subcellularLocation>
        <location evidence="1">Cell envelope</location>
    </subcellularLocation>
</comment>
<dbReference type="InterPro" id="IPR017937">
    <property type="entry name" value="Thioredoxin_CS"/>
</dbReference>
<evidence type="ECO:0000256" key="4">
    <source>
        <dbReference type="ARBA" id="ARBA00023157"/>
    </source>
</evidence>
<dbReference type="Gene3D" id="3.40.30.10">
    <property type="entry name" value="Glutaredoxin"/>
    <property type="match status" value="1"/>
</dbReference>
<proteinExistence type="inferred from homology"/>
<dbReference type="KEGG" id="sbd:ATN00_12935"/>
<dbReference type="EMBL" id="CP013264">
    <property type="protein sequence ID" value="ALR21066.1"/>
    <property type="molecule type" value="Genomic_DNA"/>
</dbReference>
<gene>
    <name evidence="7" type="ORF">ATN00_12935</name>
</gene>
<dbReference type="InterPro" id="IPR013766">
    <property type="entry name" value="Thioredoxin_domain"/>
</dbReference>
<accession>A0A0S3F053</accession>
<evidence type="ECO:0000256" key="1">
    <source>
        <dbReference type="ARBA" id="ARBA00004196"/>
    </source>
</evidence>
<dbReference type="Pfam" id="PF08534">
    <property type="entry name" value="Redoxin"/>
    <property type="match status" value="1"/>
</dbReference>
<keyword evidence="3" id="KW-0201">Cytochrome c-type biogenesis</keyword>
<sequence length="182" mass="19522">MAGEGSRMRKMLIWLPLVLFLGFFGLFASGLLKPDDRLIASKMVGKPLPAFALPAASSDRPALTSANLATGTPRLLNIFASWCVPCAAEAPQLMALRQAGVEIDAIAIRDARADVDRFLARYGNPYARIGLDARSAVQIALGSSGVPETFVIDGKGRIAYQHIGDIRADDVPMILDRLKSAQ</sequence>
<dbReference type="PROSITE" id="PS51352">
    <property type="entry name" value="THIOREDOXIN_2"/>
    <property type="match status" value="1"/>
</dbReference>
<dbReference type="InterPro" id="IPR050553">
    <property type="entry name" value="Thioredoxin_ResA/DsbE_sf"/>
</dbReference>
<dbReference type="Proteomes" id="UP000056968">
    <property type="component" value="Chromosome"/>
</dbReference>
<dbReference type="InterPro" id="IPR004799">
    <property type="entry name" value="Periplasmic_diS_OxRdtase_DsbE"/>
</dbReference>
<dbReference type="CDD" id="cd03010">
    <property type="entry name" value="TlpA_like_DsbE"/>
    <property type="match status" value="1"/>
</dbReference>
<dbReference type="GO" id="GO:0030288">
    <property type="term" value="C:outer membrane-bounded periplasmic space"/>
    <property type="evidence" value="ECO:0007669"/>
    <property type="project" value="InterPro"/>
</dbReference>
<evidence type="ECO:0000313" key="8">
    <source>
        <dbReference type="Proteomes" id="UP000056968"/>
    </source>
</evidence>
<evidence type="ECO:0000256" key="3">
    <source>
        <dbReference type="ARBA" id="ARBA00022748"/>
    </source>
</evidence>
<dbReference type="SUPFAM" id="SSF52833">
    <property type="entry name" value="Thioredoxin-like"/>
    <property type="match status" value="1"/>
</dbReference>
<dbReference type="STRING" id="1332080.ATN00_12935"/>
<keyword evidence="4" id="KW-1015">Disulfide bond</keyword>
<evidence type="ECO:0000256" key="5">
    <source>
        <dbReference type="ARBA" id="ARBA00023284"/>
    </source>
</evidence>
<dbReference type="PANTHER" id="PTHR42852">
    <property type="entry name" value="THIOL:DISULFIDE INTERCHANGE PROTEIN DSBE"/>
    <property type="match status" value="1"/>
</dbReference>
<dbReference type="GO" id="GO:0017004">
    <property type="term" value="P:cytochrome complex assembly"/>
    <property type="evidence" value="ECO:0007669"/>
    <property type="project" value="UniProtKB-KW"/>
</dbReference>
<dbReference type="PROSITE" id="PS00194">
    <property type="entry name" value="THIOREDOXIN_1"/>
    <property type="match status" value="1"/>
</dbReference>
<dbReference type="InterPro" id="IPR036249">
    <property type="entry name" value="Thioredoxin-like_sf"/>
</dbReference>
<comment type="similarity">
    <text evidence="2">Belongs to the thioredoxin family. DsbE subfamily.</text>
</comment>
<name>A0A0S3F053_9SPHN</name>
<feature type="domain" description="Thioredoxin" evidence="6">
    <location>
        <begin position="42"/>
        <end position="182"/>
    </location>
</feature>
<evidence type="ECO:0000313" key="7">
    <source>
        <dbReference type="EMBL" id="ALR21066.1"/>
    </source>
</evidence>
<keyword evidence="5" id="KW-0676">Redox-active center</keyword>
<dbReference type="AlphaFoldDB" id="A0A0S3F053"/>
<reference evidence="7 8" key="1">
    <citation type="submission" date="2015-11" db="EMBL/GenBank/DDBJ databases">
        <title>A Two-component Flavoprotein Monooxygenase System MeaXY Responsible for para-Hydroxylation of 2-Methyl-6-ethylaniline and 2,6-Diethylaniline in Sphingobium baderi DE-13.</title>
        <authorList>
            <person name="Cheng M."/>
            <person name="Meng Q."/>
            <person name="Yang Y."/>
            <person name="Chu C."/>
            <person name="Yan X."/>
            <person name="He J."/>
            <person name="Li S."/>
        </authorList>
    </citation>
    <scope>NUCLEOTIDE SEQUENCE [LARGE SCALE GENOMIC DNA]</scope>
    <source>
        <strain evidence="7 8">DE-13</strain>
    </source>
</reference>
<dbReference type="PANTHER" id="PTHR42852:SF6">
    <property type="entry name" value="THIOL:DISULFIDE INTERCHANGE PROTEIN DSBE"/>
    <property type="match status" value="1"/>
</dbReference>
<dbReference type="InterPro" id="IPR013740">
    <property type="entry name" value="Redoxin"/>
</dbReference>
<protein>
    <submittedName>
        <fullName evidence="7">Alkyl hydroperoxide reductase</fullName>
    </submittedName>
</protein>